<evidence type="ECO:0000313" key="2">
    <source>
        <dbReference type="EMBL" id="KAF9462491.1"/>
    </source>
</evidence>
<dbReference type="CDD" id="cd08983">
    <property type="entry name" value="GH43_Bt3655-like"/>
    <property type="match status" value="1"/>
</dbReference>
<dbReference type="AlphaFoldDB" id="A0A9P5Y6C7"/>
<comment type="caution">
    <text evidence="2">The sequence shown here is derived from an EMBL/GenBank/DDBJ whole genome shotgun (WGS) entry which is preliminary data.</text>
</comment>
<feature type="signal peptide" evidence="1">
    <location>
        <begin position="1"/>
        <end position="18"/>
    </location>
</feature>
<dbReference type="PANTHER" id="PTHR43301:SF8">
    <property type="entry name" value="ARABINOSIDASE-RELATED"/>
    <property type="match status" value="1"/>
</dbReference>
<name>A0A9P5Y6C7_9AGAR</name>
<dbReference type="Gene3D" id="2.115.10.20">
    <property type="entry name" value="Glycosyl hydrolase domain, family 43"/>
    <property type="match status" value="1"/>
</dbReference>
<protein>
    <submittedName>
        <fullName evidence="2">Endo-1,4-beta-xylanase</fullName>
    </submittedName>
</protein>
<dbReference type="SUPFAM" id="SSF75005">
    <property type="entry name" value="Arabinanase/levansucrase/invertase"/>
    <property type="match status" value="1"/>
</dbReference>
<dbReference type="InterPro" id="IPR050727">
    <property type="entry name" value="GH43_arabinanases"/>
</dbReference>
<gene>
    <name evidence="2" type="ORF">BDZ94DRAFT_1309570</name>
</gene>
<dbReference type="Proteomes" id="UP000807353">
    <property type="component" value="Unassembled WGS sequence"/>
</dbReference>
<sequence>MFSRLLLTGLLGLSSVFASPVASNSTALESRADSSLVGYFFVHFYDREPSIFAHLSNGNDPLSYFALNGDRAILKPTVGTKGARDPYLISRPDQSKHWIIATDLDIAAIGNNWGTAVTKGSRSLLVWESTDLVNWSASRLASVMPATAGMVWAPEAVWDSSKNAFMVHWASRTYAASDTAHTGAASLDQIWYSHTTDFATFTTPAKYIAGSIPVIDLTFLFVSGSTYIRFVKDENRLRIYQERSTTGLFGTWSKIGGDIASTVTEGPLTFWDNAVANRAYVFADEYGGDTTSRGYVPFVSNNVSGGSWSRASLTNFPKLTKHGVVKPVTQAQYNLIKAKWP</sequence>
<accession>A0A9P5Y6C7</accession>
<evidence type="ECO:0000313" key="3">
    <source>
        <dbReference type="Proteomes" id="UP000807353"/>
    </source>
</evidence>
<feature type="chain" id="PRO_5040205998" evidence="1">
    <location>
        <begin position="19"/>
        <end position="341"/>
    </location>
</feature>
<keyword evidence="3" id="KW-1185">Reference proteome</keyword>
<keyword evidence="1" id="KW-0732">Signal</keyword>
<reference evidence="2" key="1">
    <citation type="submission" date="2020-11" db="EMBL/GenBank/DDBJ databases">
        <authorList>
            <consortium name="DOE Joint Genome Institute"/>
            <person name="Ahrendt S."/>
            <person name="Riley R."/>
            <person name="Andreopoulos W."/>
            <person name="Labutti K."/>
            <person name="Pangilinan J."/>
            <person name="Ruiz-Duenas F.J."/>
            <person name="Barrasa J.M."/>
            <person name="Sanchez-Garcia M."/>
            <person name="Camarero S."/>
            <person name="Miyauchi S."/>
            <person name="Serrano A."/>
            <person name="Linde D."/>
            <person name="Babiker R."/>
            <person name="Drula E."/>
            <person name="Ayuso-Fernandez I."/>
            <person name="Pacheco R."/>
            <person name="Padilla G."/>
            <person name="Ferreira P."/>
            <person name="Barriuso J."/>
            <person name="Kellner H."/>
            <person name="Castanera R."/>
            <person name="Alfaro M."/>
            <person name="Ramirez L."/>
            <person name="Pisabarro A.G."/>
            <person name="Kuo A."/>
            <person name="Tritt A."/>
            <person name="Lipzen A."/>
            <person name="He G."/>
            <person name="Yan M."/>
            <person name="Ng V."/>
            <person name="Cullen D."/>
            <person name="Martin F."/>
            <person name="Rosso M.-N."/>
            <person name="Henrissat B."/>
            <person name="Hibbett D."/>
            <person name="Martinez A.T."/>
            <person name="Grigoriev I.V."/>
        </authorList>
    </citation>
    <scope>NUCLEOTIDE SEQUENCE</scope>
    <source>
        <strain evidence="2">CBS 247.69</strain>
    </source>
</reference>
<dbReference type="PANTHER" id="PTHR43301">
    <property type="entry name" value="ARABINAN ENDO-1,5-ALPHA-L-ARABINOSIDASE"/>
    <property type="match status" value="1"/>
</dbReference>
<evidence type="ECO:0000256" key="1">
    <source>
        <dbReference type="SAM" id="SignalP"/>
    </source>
</evidence>
<dbReference type="InterPro" id="IPR023296">
    <property type="entry name" value="Glyco_hydro_beta-prop_sf"/>
</dbReference>
<proteinExistence type="predicted"/>
<dbReference type="EMBL" id="MU150271">
    <property type="protein sequence ID" value="KAF9462491.1"/>
    <property type="molecule type" value="Genomic_DNA"/>
</dbReference>
<dbReference type="OrthoDB" id="19657at2759"/>
<organism evidence="2 3">
    <name type="scientific">Collybia nuda</name>
    <dbReference type="NCBI Taxonomy" id="64659"/>
    <lineage>
        <taxon>Eukaryota</taxon>
        <taxon>Fungi</taxon>
        <taxon>Dikarya</taxon>
        <taxon>Basidiomycota</taxon>
        <taxon>Agaricomycotina</taxon>
        <taxon>Agaricomycetes</taxon>
        <taxon>Agaricomycetidae</taxon>
        <taxon>Agaricales</taxon>
        <taxon>Tricholomatineae</taxon>
        <taxon>Clitocybaceae</taxon>
        <taxon>Collybia</taxon>
    </lineage>
</organism>